<dbReference type="Pfam" id="PF02926">
    <property type="entry name" value="THUMP"/>
    <property type="match status" value="1"/>
</dbReference>
<evidence type="ECO:0000256" key="10">
    <source>
        <dbReference type="ARBA" id="ARBA00050570"/>
    </source>
</evidence>
<name>A0A1C6IQH3_9FIRM</name>
<keyword evidence="8 19" id="KW-0694">RNA-binding</keyword>
<comment type="catalytic activity">
    <reaction evidence="11 19">
        <text>[ThiS sulfur-carrier protein]-C-terminal Gly-Gly-AMP + S-sulfanyl-L-cysteinyl-[cysteine desulfurase] + AH2 = [ThiS sulfur-carrier protein]-C-terminal-Gly-aminoethanethioate + L-cysteinyl-[cysteine desulfurase] + A + AMP + 2 H(+)</text>
        <dbReference type="Rhea" id="RHEA:43340"/>
        <dbReference type="Rhea" id="RHEA-COMP:12157"/>
        <dbReference type="Rhea" id="RHEA-COMP:12158"/>
        <dbReference type="Rhea" id="RHEA-COMP:12910"/>
        <dbReference type="Rhea" id="RHEA-COMP:19908"/>
        <dbReference type="ChEBI" id="CHEBI:13193"/>
        <dbReference type="ChEBI" id="CHEBI:15378"/>
        <dbReference type="ChEBI" id="CHEBI:17499"/>
        <dbReference type="ChEBI" id="CHEBI:29950"/>
        <dbReference type="ChEBI" id="CHEBI:61963"/>
        <dbReference type="ChEBI" id="CHEBI:90618"/>
        <dbReference type="ChEBI" id="CHEBI:232372"/>
        <dbReference type="ChEBI" id="CHEBI:456215"/>
    </reaction>
</comment>
<dbReference type="GO" id="GO:0002937">
    <property type="term" value="P:tRNA 4-thiouridine biosynthesis"/>
    <property type="evidence" value="ECO:0007669"/>
    <property type="project" value="TreeGrafter"/>
</dbReference>
<dbReference type="GO" id="GO:0004810">
    <property type="term" value="F:CCA tRNA nucleotidyltransferase activity"/>
    <property type="evidence" value="ECO:0007669"/>
    <property type="project" value="InterPro"/>
</dbReference>
<feature type="binding site" evidence="19">
    <location>
        <begin position="208"/>
        <end position="209"/>
    </location>
    <ligand>
        <name>ATP</name>
        <dbReference type="ChEBI" id="CHEBI:30616"/>
    </ligand>
</feature>
<feature type="binding site" evidence="19">
    <location>
        <position position="287"/>
    </location>
    <ligand>
        <name>ATP</name>
        <dbReference type="ChEBI" id="CHEBI:30616"/>
    </ligand>
</feature>
<evidence type="ECO:0000256" key="1">
    <source>
        <dbReference type="ARBA" id="ARBA00004496"/>
    </source>
</evidence>
<keyword evidence="4 19" id="KW-0820">tRNA-binding</keyword>
<evidence type="ECO:0000256" key="16">
    <source>
        <dbReference type="ARBA" id="ARBA00075337"/>
    </source>
</evidence>
<dbReference type="GO" id="GO:0005524">
    <property type="term" value="F:ATP binding"/>
    <property type="evidence" value="ECO:0007669"/>
    <property type="project" value="UniProtKB-UniRule"/>
</dbReference>
<proteinExistence type="inferred from homology"/>
<keyword evidence="9 19" id="KW-0784">Thiamine biosynthesis</keyword>
<comment type="catalytic activity">
    <reaction evidence="10 19">
        <text>[ThiI sulfur-carrier protein]-S-sulfanyl-L-cysteine + a uridine in tRNA + 2 reduced [2Fe-2S]-[ferredoxin] + ATP + H(+) = [ThiI sulfur-carrier protein]-L-cysteine + a 4-thiouridine in tRNA + 2 oxidized [2Fe-2S]-[ferredoxin] + AMP + diphosphate</text>
        <dbReference type="Rhea" id="RHEA:24176"/>
        <dbReference type="Rhea" id="RHEA-COMP:10000"/>
        <dbReference type="Rhea" id="RHEA-COMP:10001"/>
        <dbReference type="Rhea" id="RHEA-COMP:13337"/>
        <dbReference type="Rhea" id="RHEA-COMP:13338"/>
        <dbReference type="Rhea" id="RHEA-COMP:13339"/>
        <dbReference type="Rhea" id="RHEA-COMP:13340"/>
        <dbReference type="ChEBI" id="CHEBI:15378"/>
        <dbReference type="ChEBI" id="CHEBI:29950"/>
        <dbReference type="ChEBI" id="CHEBI:30616"/>
        <dbReference type="ChEBI" id="CHEBI:33019"/>
        <dbReference type="ChEBI" id="CHEBI:33737"/>
        <dbReference type="ChEBI" id="CHEBI:33738"/>
        <dbReference type="ChEBI" id="CHEBI:61963"/>
        <dbReference type="ChEBI" id="CHEBI:65315"/>
        <dbReference type="ChEBI" id="CHEBI:136798"/>
        <dbReference type="ChEBI" id="CHEBI:456215"/>
        <dbReference type="EC" id="2.8.1.4"/>
    </reaction>
</comment>
<dbReference type="NCBIfam" id="TIGR00342">
    <property type="entry name" value="tRNA uracil 4-sulfurtransferase ThiI"/>
    <property type="match status" value="1"/>
</dbReference>
<dbReference type="InterPro" id="IPR050102">
    <property type="entry name" value="tRNA_sulfurtransferase_ThiI"/>
</dbReference>
<dbReference type="GO" id="GO:0009229">
    <property type="term" value="P:thiamine diphosphate biosynthetic process"/>
    <property type="evidence" value="ECO:0007669"/>
    <property type="project" value="UniProtKB-UniRule"/>
</dbReference>
<comment type="subcellular location">
    <subcellularLocation>
        <location evidence="1 19">Cytoplasm</location>
    </subcellularLocation>
</comment>
<evidence type="ECO:0000256" key="8">
    <source>
        <dbReference type="ARBA" id="ARBA00022884"/>
    </source>
</evidence>
<dbReference type="InterPro" id="IPR014729">
    <property type="entry name" value="Rossmann-like_a/b/a_fold"/>
</dbReference>
<dbReference type="HAMAP" id="MF_00021">
    <property type="entry name" value="ThiI"/>
    <property type="match status" value="1"/>
</dbReference>
<evidence type="ECO:0000256" key="14">
    <source>
        <dbReference type="ARBA" id="ARBA00066827"/>
    </source>
</evidence>
<evidence type="ECO:0000256" key="11">
    <source>
        <dbReference type="ARBA" id="ARBA00052330"/>
    </source>
</evidence>
<dbReference type="SMART" id="SM00981">
    <property type="entry name" value="THUMP"/>
    <property type="match status" value="1"/>
</dbReference>
<dbReference type="InterPro" id="IPR004114">
    <property type="entry name" value="THUMP_dom"/>
</dbReference>
<dbReference type="InterPro" id="IPR049961">
    <property type="entry name" value="ThiI_N"/>
</dbReference>
<dbReference type="GO" id="GO:0140741">
    <property type="term" value="F:tRNA-uracil-4 sulfurtransferase activity"/>
    <property type="evidence" value="ECO:0007669"/>
    <property type="project" value="UniProtKB-EC"/>
</dbReference>
<evidence type="ECO:0000259" key="20">
    <source>
        <dbReference type="PROSITE" id="PS51165"/>
    </source>
</evidence>
<evidence type="ECO:0000313" key="21">
    <source>
        <dbReference type="EMBL" id="SCJ71635.1"/>
    </source>
</evidence>
<protein>
    <recommendedName>
        <fullName evidence="15 19">Probable tRNA sulfurtransferase</fullName>
        <ecNumber evidence="14 19">2.8.1.4</ecNumber>
    </recommendedName>
    <alternativeName>
        <fullName evidence="16 19">Sulfur carrier protein ThiS sulfurtransferase</fullName>
    </alternativeName>
    <alternativeName>
        <fullName evidence="17 19">Thiamine biosynthesis protein ThiI</fullName>
    </alternativeName>
    <alternativeName>
        <fullName evidence="18 19">tRNA 4-thiouridine synthase</fullName>
    </alternativeName>
</protein>
<keyword evidence="3 19" id="KW-0963">Cytoplasm</keyword>
<evidence type="ECO:0000256" key="6">
    <source>
        <dbReference type="ARBA" id="ARBA00022741"/>
    </source>
</evidence>
<evidence type="ECO:0000256" key="2">
    <source>
        <dbReference type="ARBA" id="ARBA00004948"/>
    </source>
</evidence>
<gene>
    <name evidence="19 21" type="primary">thiI</name>
    <name evidence="21" type="ORF">SAMEA3545359_01594</name>
</gene>
<evidence type="ECO:0000256" key="12">
    <source>
        <dbReference type="ARBA" id="ARBA00058382"/>
    </source>
</evidence>
<reference evidence="21" key="1">
    <citation type="submission" date="2015-09" db="EMBL/GenBank/DDBJ databases">
        <authorList>
            <consortium name="Pathogen Informatics"/>
        </authorList>
    </citation>
    <scope>NUCLEOTIDE SEQUENCE</scope>
    <source>
        <strain evidence="21">2789STDY5834896</strain>
    </source>
</reference>
<dbReference type="AlphaFoldDB" id="A0A1C6IQH3"/>
<keyword evidence="5 19" id="KW-0808">Transferase</keyword>
<dbReference type="UniPathway" id="UPA00060"/>
<dbReference type="GO" id="GO:0052837">
    <property type="term" value="P:thiazole biosynthetic process"/>
    <property type="evidence" value="ECO:0007669"/>
    <property type="project" value="TreeGrafter"/>
</dbReference>
<keyword evidence="6 19" id="KW-0547">Nucleotide-binding</keyword>
<keyword evidence="7 19" id="KW-0067">ATP-binding</keyword>
<evidence type="ECO:0000256" key="19">
    <source>
        <dbReference type="HAMAP-Rule" id="MF_00021"/>
    </source>
</evidence>
<evidence type="ECO:0000256" key="18">
    <source>
        <dbReference type="ARBA" id="ARBA00080570"/>
    </source>
</evidence>
<dbReference type="SUPFAM" id="SSF52402">
    <property type="entry name" value="Adenine nucleotide alpha hydrolases-like"/>
    <property type="match status" value="1"/>
</dbReference>
<organism evidence="21">
    <name type="scientific">uncultured Anaerotruncus sp</name>
    <dbReference type="NCBI Taxonomy" id="905011"/>
    <lineage>
        <taxon>Bacteria</taxon>
        <taxon>Bacillati</taxon>
        <taxon>Bacillota</taxon>
        <taxon>Clostridia</taxon>
        <taxon>Eubacteriales</taxon>
        <taxon>Oscillospiraceae</taxon>
        <taxon>Anaerotruncus</taxon>
        <taxon>environmental samples</taxon>
    </lineage>
</organism>
<dbReference type="InterPro" id="IPR049962">
    <property type="entry name" value="THUMP_ThiI"/>
</dbReference>
<dbReference type="GO" id="GO:0005829">
    <property type="term" value="C:cytosol"/>
    <property type="evidence" value="ECO:0007669"/>
    <property type="project" value="TreeGrafter"/>
</dbReference>
<dbReference type="PANTHER" id="PTHR43209:SF1">
    <property type="entry name" value="TRNA SULFURTRANSFERASE"/>
    <property type="match status" value="1"/>
</dbReference>
<evidence type="ECO:0000256" key="15">
    <source>
        <dbReference type="ARBA" id="ARBA00071867"/>
    </source>
</evidence>
<evidence type="ECO:0000256" key="3">
    <source>
        <dbReference type="ARBA" id="ARBA00022490"/>
    </source>
</evidence>
<dbReference type="EMBL" id="FMHG01000001">
    <property type="protein sequence ID" value="SCJ71635.1"/>
    <property type="molecule type" value="Genomic_DNA"/>
</dbReference>
<accession>A0A1C6IQH3</accession>
<dbReference type="InterPro" id="IPR020536">
    <property type="entry name" value="ThiI_AANH"/>
</dbReference>
<dbReference type="Pfam" id="PF22025">
    <property type="entry name" value="ThiI_fer"/>
    <property type="match status" value="1"/>
</dbReference>
<dbReference type="FunFam" id="3.40.50.620:FF:000053">
    <property type="entry name" value="Probable tRNA sulfurtransferase"/>
    <property type="match status" value="1"/>
</dbReference>
<evidence type="ECO:0000256" key="7">
    <source>
        <dbReference type="ARBA" id="ARBA00022840"/>
    </source>
</evidence>
<comment type="pathway">
    <text evidence="2 19">Cofactor biosynthesis; thiamine diphosphate biosynthesis.</text>
</comment>
<evidence type="ECO:0000256" key="17">
    <source>
        <dbReference type="ARBA" id="ARBA00077849"/>
    </source>
</evidence>
<dbReference type="CDD" id="cd01712">
    <property type="entry name" value="PPase_ThiI"/>
    <property type="match status" value="1"/>
</dbReference>
<comment type="function">
    <text evidence="12 19">Catalyzes the ATP-dependent transfer of a sulfur to tRNA to produce 4-thiouridine in position 8 of tRNAs, which functions as a near-UV photosensor. Also catalyzes the transfer of sulfur to the sulfur carrier protein ThiS, forming ThiS-thiocarboxylate. This is a step in the synthesis of thiazole, in the thiamine biosynthesis pathway. The sulfur is donated as persulfide by IscS.</text>
</comment>
<evidence type="ECO:0000256" key="13">
    <source>
        <dbReference type="ARBA" id="ARBA00061472"/>
    </source>
</evidence>
<dbReference type="InterPro" id="IPR003720">
    <property type="entry name" value="tRNA_STrfase"/>
</dbReference>
<dbReference type="Gene3D" id="3.40.50.620">
    <property type="entry name" value="HUPs"/>
    <property type="match status" value="1"/>
</dbReference>
<feature type="domain" description="THUMP" evidence="20">
    <location>
        <begin position="60"/>
        <end position="165"/>
    </location>
</feature>
<feature type="binding site" evidence="19">
    <location>
        <position position="296"/>
    </location>
    <ligand>
        <name>ATP</name>
        <dbReference type="ChEBI" id="CHEBI:30616"/>
    </ligand>
</feature>
<dbReference type="InterPro" id="IPR054173">
    <property type="entry name" value="ThiI_fer"/>
</dbReference>
<dbReference type="SUPFAM" id="SSF143437">
    <property type="entry name" value="THUMP domain-like"/>
    <property type="match status" value="1"/>
</dbReference>
<feature type="binding site" evidence="19">
    <location>
        <begin position="183"/>
        <end position="184"/>
    </location>
    <ligand>
        <name>ATP</name>
        <dbReference type="ChEBI" id="CHEBI:30616"/>
    </ligand>
</feature>
<evidence type="ECO:0000256" key="9">
    <source>
        <dbReference type="ARBA" id="ARBA00022977"/>
    </source>
</evidence>
<comment type="similarity">
    <text evidence="13 19">Belongs to the ThiI family.</text>
</comment>
<dbReference type="PROSITE" id="PS51165">
    <property type="entry name" value="THUMP"/>
    <property type="match status" value="1"/>
</dbReference>
<dbReference type="GO" id="GO:0000049">
    <property type="term" value="F:tRNA binding"/>
    <property type="evidence" value="ECO:0007669"/>
    <property type="project" value="UniProtKB-UniRule"/>
</dbReference>
<evidence type="ECO:0000256" key="4">
    <source>
        <dbReference type="ARBA" id="ARBA00022555"/>
    </source>
</evidence>
<dbReference type="GO" id="GO:0009228">
    <property type="term" value="P:thiamine biosynthetic process"/>
    <property type="evidence" value="ECO:0007669"/>
    <property type="project" value="UniProtKB-KW"/>
</dbReference>
<feature type="binding site" evidence="19">
    <location>
        <position position="265"/>
    </location>
    <ligand>
        <name>ATP</name>
        <dbReference type="ChEBI" id="CHEBI:30616"/>
    </ligand>
</feature>
<evidence type="ECO:0000256" key="5">
    <source>
        <dbReference type="ARBA" id="ARBA00022679"/>
    </source>
</evidence>
<dbReference type="Pfam" id="PF02568">
    <property type="entry name" value="ThiI"/>
    <property type="match status" value="1"/>
</dbReference>
<dbReference type="CDD" id="cd11716">
    <property type="entry name" value="THUMP_ThiI"/>
    <property type="match status" value="1"/>
</dbReference>
<dbReference type="Gene3D" id="3.30.2130.30">
    <property type="match status" value="1"/>
</dbReference>
<dbReference type="EC" id="2.8.1.4" evidence="14 19"/>
<sequence>MNEILLLKYGEIALKGLNKNNFEGVLLKNVRHRIKKLGRFEVRKAQSTVYVQPLEEVDLDRCEERLSRVFGISTIARAVVAEKDFADITQKVLDYVQDILPFAKTFRVEARRSDKSFPMNTPQICAELGGILLEHYPHLKVDLHDPEVRVFVEVRDFGAYVHAGAKKGAGGMPVGSSGHGALLLSGGIDSPVAGYMMAKRGMQLCYIHFESPPYTSERARLKVVALGQKLTEYANTCEMFIVPFTDIQEKIKAHCREEYFTIIMRRMMMKIASRLAAQNGCEALITGESLAQVASQTVRAIGCTDAASELPVFRPLIGMDKSEIVDIAQKIDTFETSILPYEDCCTVFTPRHPKTRPVLEYVLKEEEKLAVDELVEAAVAGAAKSVVILQ</sequence>
<dbReference type="PANTHER" id="PTHR43209">
    <property type="entry name" value="TRNA SULFURTRANSFERASE"/>
    <property type="match status" value="1"/>
</dbReference>